<keyword evidence="4" id="KW-1185">Reference proteome</keyword>
<comment type="caution">
    <text evidence="3">The sequence shown here is derived from an EMBL/GenBank/DDBJ whole genome shotgun (WGS) entry which is preliminary data.</text>
</comment>
<sequence length="482" mass="53051">MGQSLEDVPAEAAARAREWERHVIEVETGRPPSAAPDALPRPQYDPATTTVRQREAAKAAELTAAGVATSAITVQRMRHRYRSGGLRALVDGRLTRPMTPHGRTDPRVVEAIRAAIAAETNTSTGTRDRLRHRVQMALADSYGDDAPSLPSKATFNRLVTSMTTGRHTFGSAKTRRSAANRPPGAFTVTWASRPGQHVQIDTTPLDVLAVFDDGVARRVELTAAVDVATRTIGAGLLRPVGTKAVDASLLLARMLVPEPMRPGWADSLRMSVSRLPHRSLADIDARMADAAAKPVIVPEASGCDRGKVFLSETFVRSCERLGISVLPSYPRTPTDNSIVEATFSAMNTLFCQYVSGHVGRDVTRRSQDAEAEAVWSLAQLQELFDEWVLHWQRRPHEGLLSPDAARAVCQTQHTQAVPHRTRQTHDRTTQTLLATTQQRPHRHLDGRPIPRRHKLEQRTTTTRLLRASEILSHIAVQQTQPI</sequence>
<dbReference type="Gene3D" id="3.30.420.10">
    <property type="entry name" value="Ribonuclease H-like superfamily/Ribonuclease H"/>
    <property type="match status" value="1"/>
</dbReference>
<gene>
    <name evidence="3" type="ORF">GCM10023318_19440</name>
</gene>
<dbReference type="SUPFAM" id="SSF53098">
    <property type="entry name" value="Ribonuclease H-like"/>
    <property type="match status" value="1"/>
</dbReference>
<evidence type="ECO:0000313" key="4">
    <source>
        <dbReference type="Proteomes" id="UP001500603"/>
    </source>
</evidence>
<dbReference type="InterPro" id="IPR012337">
    <property type="entry name" value="RNaseH-like_sf"/>
</dbReference>
<feature type="domain" description="Integrase catalytic" evidence="2">
    <location>
        <begin position="190"/>
        <end position="403"/>
    </location>
</feature>
<protein>
    <recommendedName>
        <fullName evidence="2">Integrase catalytic domain-containing protein</fullName>
    </recommendedName>
</protein>
<dbReference type="InterPro" id="IPR036397">
    <property type="entry name" value="RNaseH_sf"/>
</dbReference>
<dbReference type="PROSITE" id="PS50994">
    <property type="entry name" value="INTEGRASE"/>
    <property type="match status" value="1"/>
</dbReference>
<dbReference type="Proteomes" id="UP001500603">
    <property type="component" value="Unassembled WGS sequence"/>
</dbReference>
<feature type="region of interest" description="Disordered" evidence="1">
    <location>
        <begin position="26"/>
        <end position="50"/>
    </location>
</feature>
<evidence type="ECO:0000259" key="2">
    <source>
        <dbReference type="PROSITE" id="PS50994"/>
    </source>
</evidence>
<evidence type="ECO:0000313" key="3">
    <source>
        <dbReference type="EMBL" id="GAA5049911.1"/>
    </source>
</evidence>
<dbReference type="EMBL" id="BAABJM010000002">
    <property type="protein sequence ID" value="GAA5049911.1"/>
    <property type="molecule type" value="Genomic_DNA"/>
</dbReference>
<proteinExistence type="predicted"/>
<reference evidence="4" key="1">
    <citation type="journal article" date="2019" name="Int. J. Syst. Evol. Microbiol.">
        <title>The Global Catalogue of Microorganisms (GCM) 10K type strain sequencing project: providing services to taxonomists for standard genome sequencing and annotation.</title>
        <authorList>
            <consortium name="The Broad Institute Genomics Platform"/>
            <consortium name="The Broad Institute Genome Sequencing Center for Infectious Disease"/>
            <person name="Wu L."/>
            <person name="Ma J."/>
        </authorList>
    </citation>
    <scope>NUCLEOTIDE SEQUENCE [LARGE SCALE GENOMIC DNA]</scope>
    <source>
        <strain evidence="4">JCM 18298</strain>
    </source>
</reference>
<name>A0ABP9K2F3_9NOCA</name>
<dbReference type="InterPro" id="IPR001584">
    <property type="entry name" value="Integrase_cat-core"/>
</dbReference>
<organism evidence="3 4">
    <name type="scientific">Nocardia callitridis</name>
    <dbReference type="NCBI Taxonomy" id="648753"/>
    <lineage>
        <taxon>Bacteria</taxon>
        <taxon>Bacillati</taxon>
        <taxon>Actinomycetota</taxon>
        <taxon>Actinomycetes</taxon>
        <taxon>Mycobacteriales</taxon>
        <taxon>Nocardiaceae</taxon>
        <taxon>Nocardia</taxon>
    </lineage>
</organism>
<accession>A0ABP9K2F3</accession>
<evidence type="ECO:0000256" key="1">
    <source>
        <dbReference type="SAM" id="MobiDB-lite"/>
    </source>
</evidence>